<name>A0A6C2D3Y4_9RHOO</name>
<sequence length="266" mass="29563">MLSNDVRTPCSPEECAVELKDYRARESECRRTEDLLRLLPGGGGAALDVGAREGHFSRLLADRYARVVALDLEKPAFEHPNVDCVQGDASALEFADDSFDLVFCAEVLEHIPTPLLGKACAELGRVSRSHLLIGVPYRQDTRLGRSTCYSCGGKNPPWGHVNSFDEQRLMVLFPGYEVVNTSFVGESDETTNFLAAFLMDLAGNPYGTYTQDEPCVHCGKLLLAPPARSVFQKVCTRLGFYASQATRALKGRHPNWIHMLLRKRER</sequence>
<evidence type="ECO:0000313" key="3">
    <source>
        <dbReference type="Proteomes" id="UP000389128"/>
    </source>
</evidence>
<dbReference type="CDD" id="cd02440">
    <property type="entry name" value="AdoMet_MTases"/>
    <property type="match status" value="1"/>
</dbReference>
<dbReference type="PANTHER" id="PTHR43591">
    <property type="entry name" value="METHYLTRANSFERASE"/>
    <property type="match status" value="1"/>
</dbReference>
<comment type="caution">
    <text evidence="2">The sequence shown here is derived from an EMBL/GenBank/DDBJ whole genome shotgun (WGS) entry which is preliminary data.</text>
</comment>
<dbReference type="AlphaFoldDB" id="A0A6C2D3Y4"/>
<protein>
    <submittedName>
        <fullName evidence="2">Class I SAM-dependent methyltransferase</fullName>
    </submittedName>
</protein>
<feature type="domain" description="Methyltransferase type 11" evidence="1">
    <location>
        <begin position="47"/>
        <end position="128"/>
    </location>
</feature>
<dbReference type="EMBL" id="SDKK01000003">
    <property type="protein sequence ID" value="TYC61108.1"/>
    <property type="molecule type" value="Genomic_DNA"/>
</dbReference>
<keyword evidence="2" id="KW-0489">Methyltransferase</keyword>
<keyword evidence="3" id="KW-1185">Reference proteome</keyword>
<dbReference type="GO" id="GO:0008757">
    <property type="term" value="F:S-adenosylmethionine-dependent methyltransferase activity"/>
    <property type="evidence" value="ECO:0007669"/>
    <property type="project" value="InterPro"/>
</dbReference>
<organism evidence="2 3">
    <name type="scientific">Zoogloea oleivorans</name>
    <dbReference type="NCBI Taxonomy" id="1552750"/>
    <lineage>
        <taxon>Bacteria</taxon>
        <taxon>Pseudomonadati</taxon>
        <taxon>Pseudomonadota</taxon>
        <taxon>Betaproteobacteria</taxon>
        <taxon>Rhodocyclales</taxon>
        <taxon>Zoogloeaceae</taxon>
        <taxon>Zoogloea</taxon>
    </lineage>
</organism>
<dbReference type="InterPro" id="IPR013216">
    <property type="entry name" value="Methyltransf_11"/>
</dbReference>
<dbReference type="SUPFAM" id="SSF53335">
    <property type="entry name" value="S-adenosyl-L-methionine-dependent methyltransferases"/>
    <property type="match status" value="1"/>
</dbReference>
<evidence type="ECO:0000313" key="2">
    <source>
        <dbReference type="EMBL" id="TYC61108.1"/>
    </source>
</evidence>
<proteinExistence type="predicted"/>
<accession>A0A6C2D3Y4</accession>
<gene>
    <name evidence="2" type="ORF">ETQ85_03365</name>
</gene>
<dbReference type="Pfam" id="PF08241">
    <property type="entry name" value="Methyltransf_11"/>
    <property type="match status" value="1"/>
</dbReference>
<dbReference type="InterPro" id="IPR029063">
    <property type="entry name" value="SAM-dependent_MTases_sf"/>
</dbReference>
<evidence type="ECO:0000259" key="1">
    <source>
        <dbReference type="Pfam" id="PF08241"/>
    </source>
</evidence>
<dbReference type="Gene3D" id="3.40.50.150">
    <property type="entry name" value="Vaccinia Virus protein VP39"/>
    <property type="match status" value="1"/>
</dbReference>
<dbReference type="Proteomes" id="UP000389128">
    <property type="component" value="Unassembled WGS sequence"/>
</dbReference>
<keyword evidence="2" id="KW-0808">Transferase</keyword>
<dbReference type="GO" id="GO:0032259">
    <property type="term" value="P:methylation"/>
    <property type="evidence" value="ECO:0007669"/>
    <property type="project" value="UniProtKB-KW"/>
</dbReference>
<reference evidence="2 3" key="1">
    <citation type="submission" date="2019-01" db="EMBL/GenBank/DDBJ databases">
        <title>Zoogloea oleivorans genome sequencing and assembly.</title>
        <authorList>
            <person name="Tancsics A."/>
            <person name="Farkas M."/>
            <person name="Kriszt B."/>
            <person name="Maroti G."/>
            <person name="Horvath B."/>
        </authorList>
    </citation>
    <scope>NUCLEOTIDE SEQUENCE [LARGE SCALE GENOMIC DNA]</scope>
    <source>
        <strain evidence="2 3">Buc</strain>
    </source>
</reference>
<dbReference type="RefSeq" id="WP_148577643.1">
    <property type="nucleotide sequence ID" value="NZ_SDKK01000003.1"/>
</dbReference>
<dbReference type="OrthoDB" id="7260171at2"/>